<feature type="compositionally biased region" description="Basic and acidic residues" evidence="1">
    <location>
        <begin position="43"/>
        <end position="55"/>
    </location>
</feature>
<feature type="region of interest" description="Disordered" evidence="1">
    <location>
        <begin position="1"/>
        <end position="72"/>
    </location>
</feature>
<sequence length="346" mass="39573">MTKDRYKSQPEDESNAGYIDEASGNYTEDNIEDDAEEEGTEAVNDHERIIEPLDKEYDEQVVDDEVDDESDVAAEPQTMQRNAAKKEASLRAQQRLRTINQQQDPHRIHYRQHSPRLHQAHALATRYYNIPPDHDLHEALSEEDLYVAQALKSPPRGSSAGYYPNWIPPRSSADRYDTTTSPTQLSRGARTRPESKSFMEVEFADRRKCSRCGSVSIRKPPCSRRNNYRFQDASAFSTKGRFGDDAEILDQFWCGHCKQPRRYVEESMGPSEIPSPALYSIKSRRSRNSGTPVHETSEGKCATDELSHGYMRIPLRYAKDASSVLRDRIRQQPAQGPTRTSVRYDP</sequence>
<accession>E2B9E5</accession>
<dbReference type="EMBL" id="GL446499">
    <property type="protein sequence ID" value="EFN87696.1"/>
    <property type="molecule type" value="Genomic_DNA"/>
</dbReference>
<feature type="compositionally biased region" description="Polar residues" evidence="1">
    <location>
        <begin position="332"/>
        <end position="346"/>
    </location>
</feature>
<dbReference type="InParanoid" id="E2B9E5"/>
<dbReference type="OrthoDB" id="7687230at2759"/>
<feature type="region of interest" description="Disordered" evidence="1">
    <location>
        <begin position="267"/>
        <end position="301"/>
    </location>
</feature>
<reference evidence="2 3" key="1">
    <citation type="journal article" date="2010" name="Science">
        <title>Genomic comparison of the ants Camponotus floridanus and Harpegnathos saltator.</title>
        <authorList>
            <person name="Bonasio R."/>
            <person name="Zhang G."/>
            <person name="Ye C."/>
            <person name="Mutti N.S."/>
            <person name="Fang X."/>
            <person name="Qin N."/>
            <person name="Donahue G."/>
            <person name="Yang P."/>
            <person name="Li Q."/>
            <person name="Li C."/>
            <person name="Zhang P."/>
            <person name="Huang Z."/>
            <person name="Berger S.L."/>
            <person name="Reinberg D."/>
            <person name="Wang J."/>
            <person name="Liebig J."/>
        </authorList>
    </citation>
    <scope>NUCLEOTIDE SEQUENCE [LARGE SCALE GENOMIC DNA]</scope>
    <source>
        <strain evidence="2 3">R22 G/1</strain>
    </source>
</reference>
<dbReference type="Proteomes" id="UP000008237">
    <property type="component" value="Unassembled WGS sequence"/>
</dbReference>
<proteinExistence type="predicted"/>
<feature type="region of interest" description="Disordered" evidence="1">
    <location>
        <begin position="154"/>
        <end position="194"/>
    </location>
</feature>
<dbReference type="AlphaFoldDB" id="E2B9E5"/>
<gene>
    <name evidence="2" type="ORF">EAI_13527</name>
</gene>
<feature type="compositionally biased region" description="Basic and acidic residues" evidence="1">
    <location>
        <begin position="1"/>
        <end position="10"/>
    </location>
</feature>
<feature type="compositionally biased region" description="Acidic residues" evidence="1">
    <location>
        <begin position="56"/>
        <end position="72"/>
    </location>
</feature>
<feature type="region of interest" description="Disordered" evidence="1">
    <location>
        <begin position="323"/>
        <end position="346"/>
    </location>
</feature>
<evidence type="ECO:0000256" key="1">
    <source>
        <dbReference type="SAM" id="MobiDB-lite"/>
    </source>
</evidence>
<keyword evidence="3" id="KW-1185">Reference proteome</keyword>
<protein>
    <submittedName>
        <fullName evidence="2">Uncharacterized protein</fullName>
    </submittedName>
</protein>
<dbReference type="OMA" id="YDEQEAD"/>
<evidence type="ECO:0000313" key="2">
    <source>
        <dbReference type="EMBL" id="EFN87696.1"/>
    </source>
</evidence>
<evidence type="ECO:0000313" key="3">
    <source>
        <dbReference type="Proteomes" id="UP000008237"/>
    </source>
</evidence>
<organism evidence="3">
    <name type="scientific">Harpegnathos saltator</name>
    <name type="common">Jerdon's jumping ant</name>
    <dbReference type="NCBI Taxonomy" id="610380"/>
    <lineage>
        <taxon>Eukaryota</taxon>
        <taxon>Metazoa</taxon>
        <taxon>Ecdysozoa</taxon>
        <taxon>Arthropoda</taxon>
        <taxon>Hexapoda</taxon>
        <taxon>Insecta</taxon>
        <taxon>Pterygota</taxon>
        <taxon>Neoptera</taxon>
        <taxon>Endopterygota</taxon>
        <taxon>Hymenoptera</taxon>
        <taxon>Apocrita</taxon>
        <taxon>Aculeata</taxon>
        <taxon>Formicoidea</taxon>
        <taxon>Formicidae</taxon>
        <taxon>Ponerinae</taxon>
        <taxon>Ponerini</taxon>
        <taxon>Harpegnathos</taxon>
    </lineage>
</organism>
<name>E2B9E5_HARSA</name>
<feature type="compositionally biased region" description="Acidic residues" evidence="1">
    <location>
        <begin position="29"/>
        <end position="40"/>
    </location>
</feature>